<sequence>MSFKKVNELDDTSVEGKKSILVYGFNEEELIKVKKFTGEMKIEEIIYVDKNMVQNTLGDLALGNGKVSNVFNNPVIIEKVVVFSNLSDKNIYDYVNGFKKEIGIRPIFASITVHSIKWKFYDLIQELIKEKEEMKKISPK</sequence>
<dbReference type="OrthoDB" id="2053609at2"/>
<evidence type="ECO:0000313" key="2">
    <source>
        <dbReference type="Proteomes" id="UP000184447"/>
    </source>
</evidence>
<gene>
    <name evidence="1" type="ORF">SAMN02745207_03298</name>
</gene>
<reference evidence="1 2" key="1">
    <citation type="submission" date="2016-11" db="EMBL/GenBank/DDBJ databases">
        <authorList>
            <person name="Jaros S."/>
            <person name="Januszkiewicz K."/>
            <person name="Wedrychowicz H."/>
        </authorList>
    </citation>
    <scope>NUCLEOTIDE SEQUENCE [LARGE SCALE GENOMIC DNA]</scope>
    <source>
        <strain evidence="1 2">DSM 8605</strain>
    </source>
</reference>
<accession>A0A1M5X355</accession>
<dbReference type="AlphaFoldDB" id="A0A1M5X355"/>
<dbReference type="Proteomes" id="UP000184447">
    <property type="component" value="Unassembled WGS sequence"/>
</dbReference>
<dbReference type="InterPro" id="IPR016621">
    <property type="entry name" value="UCP014543"/>
</dbReference>
<evidence type="ECO:0008006" key="3">
    <source>
        <dbReference type="Google" id="ProtNLM"/>
    </source>
</evidence>
<dbReference type="RefSeq" id="WP_073339666.1">
    <property type="nucleotide sequence ID" value="NZ_FQXM01000023.1"/>
</dbReference>
<protein>
    <recommendedName>
        <fullName evidence="3">DUF3783 domain-containing protein</fullName>
    </recommendedName>
</protein>
<proteinExistence type="predicted"/>
<dbReference type="EMBL" id="FQXM01000023">
    <property type="protein sequence ID" value="SHH94221.1"/>
    <property type="molecule type" value="Genomic_DNA"/>
</dbReference>
<name>A0A1M5X355_9CLOT</name>
<organism evidence="1 2">
    <name type="scientific">Clostridium grantii DSM 8605</name>
    <dbReference type="NCBI Taxonomy" id="1121316"/>
    <lineage>
        <taxon>Bacteria</taxon>
        <taxon>Bacillati</taxon>
        <taxon>Bacillota</taxon>
        <taxon>Clostridia</taxon>
        <taxon>Eubacteriales</taxon>
        <taxon>Clostridiaceae</taxon>
        <taxon>Clostridium</taxon>
    </lineage>
</organism>
<evidence type="ECO:0000313" key="1">
    <source>
        <dbReference type="EMBL" id="SHH94221.1"/>
    </source>
</evidence>
<keyword evidence="2" id="KW-1185">Reference proteome</keyword>
<dbReference type="STRING" id="1121316.SAMN02745207_03298"/>
<dbReference type="Pfam" id="PF12646">
    <property type="entry name" value="DUF3783"/>
    <property type="match status" value="1"/>
</dbReference>